<feature type="non-terminal residue" evidence="1">
    <location>
        <position position="110"/>
    </location>
</feature>
<dbReference type="EMBL" id="GECU01017946">
    <property type="protein sequence ID" value="JAS89760.1"/>
    <property type="molecule type" value="Transcribed_RNA"/>
</dbReference>
<sequence length="110" mass="12306">YIEFCDIFHTVISNNMNISSVFIAGDFNFPRIDWTAQPPDTYSPSALKILELTSFLDLGQMNTIPNYIGNFLDLIFTNIPCLVSHTAESLVAEDQSQLSGQDGLYLQLPN</sequence>
<name>A0A1B6IS99_9HEMI</name>
<reference evidence="1" key="1">
    <citation type="submission" date="2015-11" db="EMBL/GenBank/DDBJ databases">
        <title>De novo transcriptome assembly of four potential Pierce s Disease insect vectors from Arizona vineyards.</title>
        <authorList>
            <person name="Tassone E.E."/>
        </authorList>
    </citation>
    <scope>NUCLEOTIDE SEQUENCE</scope>
</reference>
<organism evidence="1">
    <name type="scientific">Homalodisca liturata</name>
    <dbReference type="NCBI Taxonomy" id="320908"/>
    <lineage>
        <taxon>Eukaryota</taxon>
        <taxon>Metazoa</taxon>
        <taxon>Ecdysozoa</taxon>
        <taxon>Arthropoda</taxon>
        <taxon>Hexapoda</taxon>
        <taxon>Insecta</taxon>
        <taxon>Pterygota</taxon>
        <taxon>Neoptera</taxon>
        <taxon>Paraneoptera</taxon>
        <taxon>Hemiptera</taxon>
        <taxon>Auchenorrhyncha</taxon>
        <taxon>Membracoidea</taxon>
        <taxon>Cicadellidae</taxon>
        <taxon>Cicadellinae</taxon>
        <taxon>Proconiini</taxon>
        <taxon>Homalodisca</taxon>
    </lineage>
</organism>
<evidence type="ECO:0008006" key="2">
    <source>
        <dbReference type="Google" id="ProtNLM"/>
    </source>
</evidence>
<evidence type="ECO:0000313" key="1">
    <source>
        <dbReference type="EMBL" id="JAS89760.1"/>
    </source>
</evidence>
<accession>A0A1B6IS99</accession>
<protein>
    <recommendedName>
        <fullName evidence="2">Endonuclease/exonuclease/phosphatase domain-containing protein</fullName>
    </recommendedName>
</protein>
<feature type="non-terminal residue" evidence="1">
    <location>
        <position position="1"/>
    </location>
</feature>
<gene>
    <name evidence="1" type="ORF">g.2007</name>
</gene>
<proteinExistence type="predicted"/>
<dbReference type="AlphaFoldDB" id="A0A1B6IS99"/>